<accession>A0A9X2VW12</accession>
<keyword evidence="2" id="KW-1133">Transmembrane helix</keyword>
<feature type="compositionally biased region" description="Basic and acidic residues" evidence="1">
    <location>
        <begin position="149"/>
        <end position="173"/>
    </location>
</feature>
<proteinExistence type="predicted"/>
<feature type="region of interest" description="Disordered" evidence="1">
    <location>
        <begin position="143"/>
        <end position="173"/>
    </location>
</feature>
<keyword evidence="4" id="KW-1185">Reference proteome</keyword>
<feature type="transmembrane region" description="Helical" evidence="2">
    <location>
        <begin position="112"/>
        <end position="133"/>
    </location>
</feature>
<feature type="compositionally biased region" description="Low complexity" evidence="1">
    <location>
        <begin position="38"/>
        <end position="61"/>
    </location>
</feature>
<dbReference type="RefSeq" id="WP_259628692.1">
    <property type="nucleotide sequence ID" value="NZ_JANYMP010000030.1"/>
</dbReference>
<name>A0A9X2VW12_9PSEU</name>
<dbReference type="Proteomes" id="UP001141259">
    <property type="component" value="Unassembled WGS sequence"/>
</dbReference>
<evidence type="ECO:0000313" key="3">
    <source>
        <dbReference type="EMBL" id="MCS7483232.1"/>
    </source>
</evidence>
<sequence>MPDPKDPQGPTPEPTARPPRAEQPTTPLPATGSPAPQPTAEQPAPQPTVEQPAAPQPTAEQPTPPPAPEAAPQQPVTTASAAEAPPGPPPAAAPVYATAPRRGFRQVAAHRATQLVAVGVLGLIIGGGLVALLDRDGYRGGHGRPGISRMDDRGPGPRGDHGPRWDDHGRFER</sequence>
<evidence type="ECO:0000313" key="4">
    <source>
        <dbReference type="Proteomes" id="UP001141259"/>
    </source>
</evidence>
<feature type="compositionally biased region" description="Low complexity" evidence="1">
    <location>
        <begin position="70"/>
        <end position="84"/>
    </location>
</feature>
<reference evidence="3" key="1">
    <citation type="submission" date="2022-08" db="EMBL/GenBank/DDBJ databases">
        <authorList>
            <person name="Tistechok S."/>
            <person name="Samborskyy M."/>
            <person name="Roman I."/>
        </authorList>
    </citation>
    <scope>NUCLEOTIDE SEQUENCE</scope>
    <source>
        <strain evidence="3">DSM 103496</strain>
    </source>
</reference>
<dbReference type="EMBL" id="JANYMP010000030">
    <property type="protein sequence ID" value="MCS7483232.1"/>
    <property type="molecule type" value="Genomic_DNA"/>
</dbReference>
<comment type="caution">
    <text evidence="3">The sequence shown here is derived from an EMBL/GenBank/DDBJ whole genome shotgun (WGS) entry which is preliminary data.</text>
</comment>
<keyword evidence="2" id="KW-0812">Transmembrane</keyword>
<evidence type="ECO:0000256" key="2">
    <source>
        <dbReference type="SAM" id="Phobius"/>
    </source>
</evidence>
<feature type="compositionally biased region" description="Pro residues" evidence="1">
    <location>
        <begin position="7"/>
        <end position="17"/>
    </location>
</feature>
<dbReference type="AlphaFoldDB" id="A0A9X2VW12"/>
<feature type="region of interest" description="Disordered" evidence="1">
    <location>
        <begin position="1"/>
        <end position="97"/>
    </location>
</feature>
<keyword evidence="2" id="KW-0472">Membrane</keyword>
<organism evidence="3 4">
    <name type="scientific">Umezawaea endophytica</name>
    <dbReference type="NCBI Taxonomy" id="1654476"/>
    <lineage>
        <taxon>Bacteria</taxon>
        <taxon>Bacillati</taxon>
        <taxon>Actinomycetota</taxon>
        <taxon>Actinomycetes</taxon>
        <taxon>Pseudonocardiales</taxon>
        <taxon>Pseudonocardiaceae</taxon>
        <taxon>Umezawaea</taxon>
    </lineage>
</organism>
<gene>
    <name evidence="3" type="ORF">NZH93_40850</name>
</gene>
<evidence type="ECO:0000256" key="1">
    <source>
        <dbReference type="SAM" id="MobiDB-lite"/>
    </source>
</evidence>
<protein>
    <submittedName>
        <fullName evidence="3">Uncharacterized protein</fullName>
    </submittedName>
</protein>